<dbReference type="AlphaFoldDB" id="A0A5K1IWP9"/>
<name>A0A5K1IWP9_9ACTN</name>
<gene>
    <name evidence="1" type="ORF">KCJAJFAP_02185</name>
</gene>
<keyword evidence="2" id="KW-1185">Reference proteome</keyword>
<evidence type="ECO:0000313" key="1">
    <source>
        <dbReference type="EMBL" id="VWL93522.1"/>
    </source>
</evidence>
<reference evidence="1 2" key="1">
    <citation type="submission" date="2019-10" db="EMBL/GenBank/DDBJ databases">
        <authorList>
            <person name="Wolf R A."/>
        </authorList>
    </citation>
    <scope>NUCLEOTIDE SEQUENCE [LARGE SCALE GENOMIC DNA]</scope>
    <source>
        <strain evidence="1">Collinsella_aerofaciens_MC2</strain>
    </source>
</reference>
<dbReference type="EMBL" id="CABWIE010000014">
    <property type="protein sequence ID" value="VWL93522.1"/>
    <property type="molecule type" value="Genomic_DNA"/>
</dbReference>
<organism evidence="1 2">
    <name type="scientific">Collinsella aerofaciens</name>
    <dbReference type="NCBI Taxonomy" id="74426"/>
    <lineage>
        <taxon>Bacteria</taxon>
        <taxon>Bacillati</taxon>
        <taxon>Actinomycetota</taxon>
        <taxon>Coriobacteriia</taxon>
        <taxon>Coriobacteriales</taxon>
        <taxon>Coriobacteriaceae</taxon>
        <taxon>Collinsella</taxon>
    </lineage>
</organism>
<evidence type="ECO:0000313" key="2">
    <source>
        <dbReference type="Proteomes" id="UP000361836"/>
    </source>
</evidence>
<proteinExistence type="predicted"/>
<protein>
    <submittedName>
        <fullName evidence="1">Uncharacterized protein</fullName>
    </submittedName>
</protein>
<dbReference type="Proteomes" id="UP000361836">
    <property type="component" value="Unassembled WGS sequence"/>
</dbReference>
<accession>A0A5K1IWP9</accession>
<sequence length="29" mass="3287">MIVNNSASNLAQKNSHYFPLLLTVVQRVE</sequence>